<dbReference type="Pfam" id="PF12773">
    <property type="entry name" value="DZR"/>
    <property type="match status" value="1"/>
</dbReference>
<dbReference type="EMBL" id="JADCLJ010000007">
    <property type="protein sequence ID" value="MBE4906960.1"/>
    <property type="molecule type" value="Genomic_DNA"/>
</dbReference>
<proteinExistence type="predicted"/>
<feature type="domain" description="DZANK-type" evidence="2">
    <location>
        <begin position="125"/>
        <end position="168"/>
    </location>
</feature>
<dbReference type="Proteomes" id="UP001516662">
    <property type="component" value="Unassembled WGS sequence"/>
</dbReference>
<evidence type="ECO:0000313" key="4">
    <source>
        <dbReference type="Proteomes" id="UP001516662"/>
    </source>
</evidence>
<evidence type="ECO:0000313" key="3">
    <source>
        <dbReference type="EMBL" id="MBE4906960.1"/>
    </source>
</evidence>
<dbReference type="RefSeq" id="WP_193534446.1">
    <property type="nucleotide sequence ID" value="NZ_JADCLJ010000007.1"/>
</dbReference>
<evidence type="ECO:0000259" key="2">
    <source>
        <dbReference type="Pfam" id="PF12773"/>
    </source>
</evidence>
<feature type="transmembrane region" description="Helical" evidence="1">
    <location>
        <begin position="20"/>
        <end position="40"/>
    </location>
</feature>
<keyword evidence="1" id="KW-1133">Transmembrane helix</keyword>
<reference evidence="3 4" key="1">
    <citation type="submission" date="2020-10" db="EMBL/GenBank/DDBJ databases">
        <title>Bacillus sp. HD4P25, an endophyte from a halophyte.</title>
        <authorList>
            <person name="Sun J.-Q."/>
        </authorList>
    </citation>
    <scope>NUCLEOTIDE SEQUENCE [LARGE SCALE GENOMIC DNA]</scope>
    <source>
        <strain evidence="3 4">YIM 93174</strain>
    </source>
</reference>
<accession>A0ABR9QER1</accession>
<keyword evidence="4" id="KW-1185">Reference proteome</keyword>
<sequence length="173" mass="19377">MRENNKHFVTKEHTHARTFFRVTGPLFLLIGVICFGIAGYDFFTVDMFGEPKYFWLFFVGMSFIFVGLVLSGLGYGGKVAKYQSREYAPVAKDTFNYLAKETKLGVQEIASGVKSEKQVNSEIICQSCNTSNDENANFCDECGGKLKKTCLSCGDNNQLDAKYCDNCGTRLEE</sequence>
<keyword evidence="1" id="KW-0812">Transmembrane</keyword>
<gene>
    <name evidence="3" type="ORF">IMZ08_02670</name>
</gene>
<dbReference type="InterPro" id="IPR025874">
    <property type="entry name" value="DZR"/>
</dbReference>
<organism evidence="3 4">
    <name type="scientific">Litchfieldia luteola</name>
    <dbReference type="NCBI Taxonomy" id="682179"/>
    <lineage>
        <taxon>Bacteria</taxon>
        <taxon>Bacillati</taxon>
        <taxon>Bacillota</taxon>
        <taxon>Bacilli</taxon>
        <taxon>Bacillales</taxon>
        <taxon>Bacillaceae</taxon>
        <taxon>Litchfieldia</taxon>
    </lineage>
</organism>
<keyword evidence="1" id="KW-0472">Membrane</keyword>
<feature type="transmembrane region" description="Helical" evidence="1">
    <location>
        <begin position="52"/>
        <end position="75"/>
    </location>
</feature>
<evidence type="ECO:0000256" key="1">
    <source>
        <dbReference type="SAM" id="Phobius"/>
    </source>
</evidence>
<comment type="caution">
    <text evidence="3">The sequence shown here is derived from an EMBL/GenBank/DDBJ whole genome shotgun (WGS) entry which is preliminary data.</text>
</comment>
<name>A0ABR9QER1_9BACI</name>
<protein>
    <submittedName>
        <fullName evidence="3">Zinc ribbon domain-containing protein</fullName>
    </submittedName>
</protein>